<gene>
    <name evidence="2" type="ORF">B9W14_03055</name>
</gene>
<keyword evidence="3" id="KW-1185">Reference proteome</keyword>
<dbReference type="KEGG" id="cdrk:B9W14_03055"/>
<dbReference type="Pfam" id="PF12681">
    <property type="entry name" value="Glyoxalase_2"/>
    <property type="match status" value="1"/>
</dbReference>
<protein>
    <submittedName>
        <fullName evidence="2">Glyoxalase</fullName>
    </submittedName>
</protein>
<feature type="domain" description="VOC" evidence="1">
    <location>
        <begin position="2"/>
        <end position="121"/>
    </location>
</feature>
<reference evidence="3" key="1">
    <citation type="submission" date="2017-04" db="EMBL/GenBank/DDBJ databases">
        <authorList>
            <person name="Song Y."/>
            <person name="Cho B.-K."/>
        </authorList>
    </citation>
    <scope>NUCLEOTIDE SEQUENCE [LARGE SCALE GENOMIC DNA]</scope>
    <source>
        <strain evidence="3">SL1</strain>
    </source>
</reference>
<dbReference type="OrthoDB" id="9815599at2"/>
<evidence type="ECO:0000313" key="2">
    <source>
        <dbReference type="EMBL" id="AWI03503.1"/>
    </source>
</evidence>
<dbReference type="RefSeq" id="WP_032079025.1">
    <property type="nucleotide sequence ID" value="NZ_CP020953.1"/>
</dbReference>
<sequence length="155" mass="18309">MKFKNPMLVVTDMEKAKTFYKDVLGLRVIMDFGANVTLTGGVALQTKESWKDFIQKNDNEIRFNGNESELYFEEDNFDSFINKLNSFNYIEYVHHVYEHKWGQRVVRFYDLDKHIIEVGENMKVVCKRFLDSGLTVEEIAKRMDVPVKFVQAYTK</sequence>
<accession>A0A2U8DLF5</accession>
<dbReference type="Proteomes" id="UP000244910">
    <property type="component" value="Chromosome"/>
</dbReference>
<proteinExistence type="predicted"/>
<dbReference type="Gene3D" id="3.10.180.10">
    <property type="entry name" value="2,3-Dihydroxybiphenyl 1,2-Dioxygenase, domain 1"/>
    <property type="match status" value="1"/>
</dbReference>
<name>A0A2U8DLF5_9CLOT</name>
<dbReference type="InterPro" id="IPR029068">
    <property type="entry name" value="Glyas_Bleomycin-R_OHBP_Dase"/>
</dbReference>
<dbReference type="InterPro" id="IPR025870">
    <property type="entry name" value="Glyoxalase-like_dom"/>
</dbReference>
<evidence type="ECO:0000313" key="3">
    <source>
        <dbReference type="Proteomes" id="UP000244910"/>
    </source>
</evidence>
<dbReference type="SUPFAM" id="SSF54593">
    <property type="entry name" value="Glyoxalase/Bleomycin resistance protein/Dihydroxybiphenyl dioxygenase"/>
    <property type="match status" value="1"/>
</dbReference>
<organism evidence="2 3">
    <name type="scientific">Clostridium drakei</name>
    <dbReference type="NCBI Taxonomy" id="332101"/>
    <lineage>
        <taxon>Bacteria</taxon>
        <taxon>Bacillati</taxon>
        <taxon>Bacillota</taxon>
        <taxon>Clostridia</taxon>
        <taxon>Eubacteriales</taxon>
        <taxon>Clostridiaceae</taxon>
        <taxon>Clostridium</taxon>
    </lineage>
</organism>
<evidence type="ECO:0000259" key="1">
    <source>
        <dbReference type="PROSITE" id="PS51819"/>
    </source>
</evidence>
<dbReference type="PROSITE" id="PS51819">
    <property type="entry name" value="VOC"/>
    <property type="match status" value="1"/>
</dbReference>
<dbReference type="InterPro" id="IPR037523">
    <property type="entry name" value="VOC_core"/>
</dbReference>
<dbReference type="AlphaFoldDB" id="A0A2U8DLF5"/>
<dbReference type="EMBL" id="CP020953">
    <property type="protein sequence ID" value="AWI03503.1"/>
    <property type="molecule type" value="Genomic_DNA"/>
</dbReference>